<dbReference type="PANTHER" id="PTHR43280">
    <property type="entry name" value="ARAC-FAMILY TRANSCRIPTIONAL REGULATOR"/>
    <property type="match status" value="1"/>
</dbReference>
<dbReference type="Proteomes" id="UP000293874">
    <property type="component" value="Unassembled WGS sequence"/>
</dbReference>
<dbReference type="OrthoDB" id="1007667at2"/>
<dbReference type="SUPFAM" id="SSF51215">
    <property type="entry name" value="Regulatory protein AraC"/>
    <property type="match status" value="1"/>
</dbReference>
<dbReference type="SMART" id="SM00342">
    <property type="entry name" value="HTH_ARAC"/>
    <property type="match status" value="1"/>
</dbReference>
<organism evidence="5 6">
    <name type="scientific">Pseudobacter ginsenosidimutans</name>
    <dbReference type="NCBI Taxonomy" id="661488"/>
    <lineage>
        <taxon>Bacteria</taxon>
        <taxon>Pseudomonadati</taxon>
        <taxon>Bacteroidota</taxon>
        <taxon>Chitinophagia</taxon>
        <taxon>Chitinophagales</taxon>
        <taxon>Chitinophagaceae</taxon>
        <taxon>Pseudobacter</taxon>
    </lineage>
</organism>
<dbReference type="PANTHER" id="PTHR43280:SF32">
    <property type="entry name" value="TRANSCRIPTIONAL REGULATORY PROTEIN"/>
    <property type="match status" value="1"/>
</dbReference>
<proteinExistence type="predicted"/>
<keyword evidence="2" id="KW-0238">DNA-binding</keyword>
<evidence type="ECO:0000259" key="4">
    <source>
        <dbReference type="PROSITE" id="PS01124"/>
    </source>
</evidence>
<accession>A0A4Q7N698</accession>
<dbReference type="InterPro" id="IPR009057">
    <property type="entry name" value="Homeodomain-like_sf"/>
</dbReference>
<evidence type="ECO:0000313" key="6">
    <source>
        <dbReference type="Proteomes" id="UP000293874"/>
    </source>
</evidence>
<keyword evidence="3" id="KW-0804">Transcription</keyword>
<evidence type="ECO:0000313" key="5">
    <source>
        <dbReference type="EMBL" id="RZS76540.1"/>
    </source>
</evidence>
<dbReference type="InterPro" id="IPR037923">
    <property type="entry name" value="HTH-like"/>
</dbReference>
<evidence type="ECO:0000256" key="3">
    <source>
        <dbReference type="ARBA" id="ARBA00023163"/>
    </source>
</evidence>
<dbReference type="GO" id="GO:0043565">
    <property type="term" value="F:sequence-specific DNA binding"/>
    <property type="evidence" value="ECO:0007669"/>
    <property type="project" value="InterPro"/>
</dbReference>
<dbReference type="PRINTS" id="PR00032">
    <property type="entry name" value="HTHARAC"/>
</dbReference>
<evidence type="ECO:0000256" key="2">
    <source>
        <dbReference type="ARBA" id="ARBA00023125"/>
    </source>
</evidence>
<keyword evidence="6" id="KW-1185">Reference proteome</keyword>
<dbReference type="RefSeq" id="WP_130540836.1">
    <property type="nucleotide sequence ID" value="NZ_CP042431.1"/>
</dbReference>
<gene>
    <name evidence="5" type="ORF">EV199_2426</name>
</gene>
<dbReference type="Pfam" id="PF12833">
    <property type="entry name" value="HTH_18"/>
    <property type="match status" value="1"/>
</dbReference>
<reference evidence="5 6" key="1">
    <citation type="submission" date="2019-02" db="EMBL/GenBank/DDBJ databases">
        <title>Genomic Encyclopedia of Type Strains, Phase IV (KMG-IV): sequencing the most valuable type-strain genomes for metagenomic binning, comparative biology and taxonomic classification.</title>
        <authorList>
            <person name="Goeker M."/>
        </authorList>
    </citation>
    <scope>NUCLEOTIDE SEQUENCE [LARGE SCALE GENOMIC DNA]</scope>
    <source>
        <strain evidence="5 6">DSM 18116</strain>
    </source>
</reference>
<evidence type="ECO:0000256" key="1">
    <source>
        <dbReference type="ARBA" id="ARBA00023015"/>
    </source>
</evidence>
<dbReference type="InterPro" id="IPR018060">
    <property type="entry name" value="HTH_AraC"/>
</dbReference>
<keyword evidence="1" id="KW-0805">Transcription regulation</keyword>
<dbReference type="InterPro" id="IPR020449">
    <property type="entry name" value="Tscrpt_reg_AraC-type_HTH"/>
</dbReference>
<dbReference type="AlphaFoldDB" id="A0A4Q7N698"/>
<comment type="caution">
    <text evidence="5">The sequence shown here is derived from an EMBL/GenBank/DDBJ whole genome shotgun (WGS) entry which is preliminary data.</text>
</comment>
<dbReference type="PROSITE" id="PS01124">
    <property type="entry name" value="HTH_ARAC_FAMILY_2"/>
    <property type="match status" value="1"/>
</dbReference>
<dbReference type="EMBL" id="SGXA01000001">
    <property type="protein sequence ID" value="RZS76540.1"/>
    <property type="molecule type" value="Genomic_DNA"/>
</dbReference>
<name>A0A4Q7N698_9BACT</name>
<dbReference type="InterPro" id="IPR003313">
    <property type="entry name" value="AraC-bd"/>
</dbReference>
<feature type="domain" description="HTH araC/xylS-type" evidence="4">
    <location>
        <begin position="213"/>
        <end position="311"/>
    </location>
</feature>
<dbReference type="GO" id="GO:0003700">
    <property type="term" value="F:DNA-binding transcription factor activity"/>
    <property type="evidence" value="ECO:0007669"/>
    <property type="project" value="InterPro"/>
</dbReference>
<dbReference type="SUPFAM" id="SSF46689">
    <property type="entry name" value="Homeodomain-like"/>
    <property type="match status" value="1"/>
</dbReference>
<dbReference type="Pfam" id="PF02311">
    <property type="entry name" value="AraC_binding"/>
    <property type="match status" value="1"/>
</dbReference>
<sequence>MSTRSKPKLIRNPTDFQQQYLSVPGQSGCELSNNSRTHNFFEAVPLEKLKMLHKDKSFTTTRRNFYTLVLVTRGSIRETIGYRNYEFGANTLYFIPENQLHTIEHWSNDVKGYHCIFDADYFLLCLRNQVKLNHYPFFQPDRDPFMKITETEVGSILSLFEKMHFEYCKKKNHNDDLLVRMYLNILLIEIERLYQHKQAAGDNNVPKRQQMVAQFRKLVAQHYLQKRQVADYAALLYVTPHYLNDTVKEITGKSASEFIYEELVREAKSHLIQTENTVTQIATELNFSDQSYFCRFFKKHTGLSPQEFRKRHFH</sequence>
<protein>
    <submittedName>
        <fullName evidence="5">AraC family transcriptional regulator</fullName>
    </submittedName>
</protein>
<dbReference type="Gene3D" id="1.10.10.60">
    <property type="entry name" value="Homeodomain-like"/>
    <property type="match status" value="2"/>
</dbReference>